<evidence type="ECO:0000313" key="2">
    <source>
        <dbReference type="Proteomes" id="UP000283509"/>
    </source>
</evidence>
<protein>
    <submittedName>
        <fullName evidence="1">Uncharacterized protein</fullName>
    </submittedName>
</protein>
<dbReference type="AlphaFoldDB" id="A0A3R7PHT6"/>
<proteinExistence type="predicted"/>
<comment type="caution">
    <text evidence="1">The sequence shown here is derived from an EMBL/GenBank/DDBJ whole genome shotgun (WGS) entry which is preliminary data.</text>
</comment>
<reference evidence="1 2" key="1">
    <citation type="submission" date="2018-04" db="EMBL/GenBank/DDBJ databases">
        <authorList>
            <person name="Zhang X."/>
            <person name="Yuan J."/>
            <person name="Li F."/>
            <person name="Xiang J."/>
        </authorList>
    </citation>
    <scope>NUCLEOTIDE SEQUENCE [LARGE SCALE GENOMIC DNA]</scope>
    <source>
        <tissue evidence="1">Muscle</tissue>
    </source>
</reference>
<accession>A0A3R7PHT6</accession>
<organism evidence="1 2">
    <name type="scientific">Penaeus vannamei</name>
    <name type="common">Whiteleg shrimp</name>
    <name type="synonym">Litopenaeus vannamei</name>
    <dbReference type="NCBI Taxonomy" id="6689"/>
    <lineage>
        <taxon>Eukaryota</taxon>
        <taxon>Metazoa</taxon>
        <taxon>Ecdysozoa</taxon>
        <taxon>Arthropoda</taxon>
        <taxon>Crustacea</taxon>
        <taxon>Multicrustacea</taxon>
        <taxon>Malacostraca</taxon>
        <taxon>Eumalacostraca</taxon>
        <taxon>Eucarida</taxon>
        <taxon>Decapoda</taxon>
        <taxon>Dendrobranchiata</taxon>
        <taxon>Penaeoidea</taxon>
        <taxon>Penaeidae</taxon>
        <taxon>Penaeus</taxon>
    </lineage>
</organism>
<evidence type="ECO:0000313" key="1">
    <source>
        <dbReference type="EMBL" id="ROT66999.1"/>
    </source>
</evidence>
<dbReference type="Proteomes" id="UP000283509">
    <property type="component" value="Unassembled WGS sequence"/>
</dbReference>
<reference evidence="1 2" key="2">
    <citation type="submission" date="2019-01" db="EMBL/GenBank/DDBJ databases">
        <title>The decoding of complex shrimp genome reveals the adaptation for benthos swimmer, frequently molting mechanism and breeding impact on genome.</title>
        <authorList>
            <person name="Sun Y."/>
            <person name="Gao Y."/>
            <person name="Yu Y."/>
        </authorList>
    </citation>
    <scope>NUCLEOTIDE SEQUENCE [LARGE SCALE GENOMIC DNA]</scope>
    <source>
        <tissue evidence="1">Muscle</tissue>
    </source>
</reference>
<sequence length="389" mass="41977">MPLPPSFILFLSFIYLHSSLILPSQFYESFILLTLSLPFLISPSSSLLVLTSYSPFSPPPDLALSSPSPSSPPIPLSLLPFSSSSFSSLFPFLSPSLLPPLPLLIPYSPSLLPFSPPPLFPLPFLCPEQAKNTSLFKLSLSLLPSSPPHPLFPFLPLSPPPPPPYSPSSPLSLSPPPSLPFFAFPSPLFPSPFRTPSKQRTPPYSNSHSLSFPSSPPHPYSLSLPSLLSFSLFPFSSPYSPLSPFSSPISSSPIPPPLFVPRASKERLLIQTLTLSPPFFSSSPPIPLSLPLSPLLFLLFPLLIPYSPFSPLFSSPSPLPLSPLPFSYPEQAKNASLFKLSLSLLPSFFTAPIPSATPLPPPRRVVALRICRPPSVLGSSCKGSFFSSV</sequence>
<dbReference type="EMBL" id="QCYY01002868">
    <property type="protein sequence ID" value="ROT66999.1"/>
    <property type="molecule type" value="Genomic_DNA"/>
</dbReference>
<keyword evidence="2" id="KW-1185">Reference proteome</keyword>
<gene>
    <name evidence="1" type="ORF">C7M84_014950</name>
</gene>
<name>A0A3R7PHT6_PENVA</name>